<keyword evidence="1" id="KW-0175">Coiled coil</keyword>
<evidence type="ECO:0000313" key="2">
    <source>
        <dbReference type="EMBL" id="SOC37083.1"/>
    </source>
</evidence>
<dbReference type="Gene3D" id="1.25.40.10">
    <property type="entry name" value="Tetratricopeptide repeat domain"/>
    <property type="match status" value="1"/>
</dbReference>
<dbReference type="SUPFAM" id="SSF50249">
    <property type="entry name" value="Nucleic acid-binding proteins"/>
    <property type="match status" value="1"/>
</dbReference>
<dbReference type="InterPro" id="IPR012340">
    <property type="entry name" value="NA-bd_OB-fold"/>
</dbReference>
<accession>A0A285U5U2</accession>
<dbReference type="OrthoDB" id="1623656at2"/>
<organism evidence="2 3">
    <name type="scientific">Ureibacillus acetophenoni</name>
    <dbReference type="NCBI Taxonomy" id="614649"/>
    <lineage>
        <taxon>Bacteria</taxon>
        <taxon>Bacillati</taxon>
        <taxon>Bacillota</taxon>
        <taxon>Bacilli</taxon>
        <taxon>Bacillales</taxon>
        <taxon>Caryophanaceae</taxon>
        <taxon>Ureibacillus</taxon>
    </lineage>
</organism>
<gene>
    <name evidence="2" type="ORF">SAMN05877842_10314</name>
</gene>
<evidence type="ECO:0000313" key="3">
    <source>
        <dbReference type="Proteomes" id="UP000219252"/>
    </source>
</evidence>
<dbReference type="Proteomes" id="UP000219252">
    <property type="component" value="Unassembled WGS sequence"/>
</dbReference>
<dbReference type="Gene3D" id="2.40.50.140">
    <property type="entry name" value="Nucleic acid-binding proteins"/>
    <property type="match status" value="1"/>
</dbReference>
<dbReference type="EMBL" id="OBQC01000003">
    <property type="protein sequence ID" value="SOC37083.1"/>
    <property type="molecule type" value="Genomic_DNA"/>
</dbReference>
<protein>
    <submittedName>
        <fullName evidence="2">Cold-shock-like DNA binding protein</fullName>
    </submittedName>
</protein>
<reference evidence="3" key="1">
    <citation type="submission" date="2017-08" db="EMBL/GenBank/DDBJ databases">
        <authorList>
            <person name="Varghese N."/>
            <person name="Submissions S."/>
        </authorList>
    </citation>
    <scope>NUCLEOTIDE SEQUENCE [LARGE SCALE GENOMIC DNA]</scope>
    <source>
        <strain evidence="3">JC23</strain>
    </source>
</reference>
<dbReference type="InterPro" id="IPR011990">
    <property type="entry name" value="TPR-like_helical_dom_sf"/>
</dbReference>
<dbReference type="RefSeq" id="WP_097148674.1">
    <property type="nucleotide sequence ID" value="NZ_OBQC01000003.1"/>
</dbReference>
<name>A0A285U5U2_9BACL</name>
<sequence length="423" mass="49485">MNELLEAFNNGDLLKIQRILAGNVKDLLLDADERVISDILRAVRRAYKDSNNLDFLNAGDYLAQHVLLQVKDNPFINNAYGWILYDLCFSQNLSVAIRMDIYEKVVTITRQGEYSPYEQFIWKLIDLLEKEPSDQKQNILTCLNRLNPDLLDRIPFLTNEGRELASKLEKWFSKQSKLRYELKMYDTCIKASNEFLKKISKFHHDNDSWTKRRIALCLVELNQLKEAKQELQNLLIHFEHSSIYADLMSIAVKQGDLQIAKAYGANAILHRSGELKHKLKVLDTMGEIYEKENEGLAYSHYVLLQTVRKREGWSTNKVVEEKILKYKQKNVSLLEQKALLPYWKNDAYSIFEKATGIIKNLLQNGESGFIITDDGRDVFFSMRNNRQLKRKVLIQGERVTFYMKPTFDRRKNRKSIEAINIFL</sequence>
<evidence type="ECO:0000256" key="1">
    <source>
        <dbReference type="SAM" id="Coils"/>
    </source>
</evidence>
<keyword evidence="3" id="KW-1185">Reference proteome</keyword>
<proteinExistence type="predicted"/>
<dbReference type="AlphaFoldDB" id="A0A285U5U2"/>
<feature type="coiled-coil region" evidence="1">
    <location>
        <begin position="214"/>
        <end position="241"/>
    </location>
</feature>